<dbReference type="EMBL" id="JASBNA010000041">
    <property type="protein sequence ID" value="KAK7681444.1"/>
    <property type="molecule type" value="Genomic_DNA"/>
</dbReference>
<proteinExistence type="predicted"/>
<accession>A0AAW0FT68</accession>
<evidence type="ECO:0000313" key="1">
    <source>
        <dbReference type="EMBL" id="KAK7681444.1"/>
    </source>
</evidence>
<keyword evidence="2" id="KW-1185">Reference proteome</keyword>
<dbReference type="Proteomes" id="UP001385951">
    <property type="component" value="Unassembled WGS sequence"/>
</dbReference>
<protein>
    <submittedName>
        <fullName evidence="1">Uncharacterized protein</fullName>
    </submittedName>
</protein>
<gene>
    <name evidence="1" type="ORF">QCA50_015536</name>
</gene>
<sequence>MTAAVDGPHVFAEVSLAQQRVRNVPRSADELAIHLNLSKFPTLVAHFLWDQLHPNNPLVEGRQPPASYYQDLNDARLSRFSIFKSAMATYYAPSDLSGIGGMRREHIRATDSWLKGPPRYDCIFIETDASQVGMRGLHIGRVKLFFSFFRDGVCFPCALIEWFEVIGSEADELTGMWVVEPEFSMTGERECAVVHIDSLVRAAHLIPRYGSEFIPSNFDHFDSLDAFRAYYVNKFIDHHAHEIAF</sequence>
<evidence type="ECO:0000313" key="2">
    <source>
        <dbReference type="Proteomes" id="UP001385951"/>
    </source>
</evidence>
<comment type="caution">
    <text evidence="1">The sequence shown here is derived from an EMBL/GenBank/DDBJ whole genome shotgun (WGS) entry which is preliminary data.</text>
</comment>
<name>A0AAW0FT68_9APHY</name>
<dbReference type="AlphaFoldDB" id="A0AAW0FT68"/>
<organism evidence="1 2">
    <name type="scientific">Cerrena zonata</name>
    <dbReference type="NCBI Taxonomy" id="2478898"/>
    <lineage>
        <taxon>Eukaryota</taxon>
        <taxon>Fungi</taxon>
        <taxon>Dikarya</taxon>
        <taxon>Basidiomycota</taxon>
        <taxon>Agaricomycotina</taxon>
        <taxon>Agaricomycetes</taxon>
        <taxon>Polyporales</taxon>
        <taxon>Cerrenaceae</taxon>
        <taxon>Cerrena</taxon>
    </lineage>
</organism>
<reference evidence="1 2" key="1">
    <citation type="submission" date="2022-09" db="EMBL/GenBank/DDBJ databases">
        <authorList>
            <person name="Palmer J.M."/>
        </authorList>
    </citation>
    <scope>NUCLEOTIDE SEQUENCE [LARGE SCALE GENOMIC DNA]</scope>
    <source>
        <strain evidence="1 2">DSM 7382</strain>
    </source>
</reference>